<dbReference type="HOGENOM" id="CLU_044176_1_0_2"/>
<evidence type="ECO:0000313" key="9">
    <source>
        <dbReference type="Proteomes" id="UP000001037"/>
    </source>
</evidence>
<evidence type="ECO:0000256" key="5">
    <source>
        <dbReference type="ARBA" id="ARBA00023014"/>
    </source>
</evidence>
<comment type="cofactor">
    <cofactor evidence="6">
        <name>[4Fe-4S] cluster</name>
        <dbReference type="ChEBI" id="CHEBI:49883"/>
    </cofactor>
    <text evidence="6">Binds 1 [4Fe-4S] cluster. The cluster is coordinated with 3 cysteines and an exchangeable S-adenosyl-L-methionine.</text>
</comment>
<feature type="binding site" evidence="6">
    <location>
        <position position="73"/>
    </location>
    <ligand>
        <name>[4Fe-4S] cluster</name>
        <dbReference type="ChEBI" id="CHEBI:49883"/>
        <note>4Fe-4S-S-AdoMet</note>
    </ligand>
</feature>
<dbReference type="InterPro" id="IPR058240">
    <property type="entry name" value="rSAM_sf"/>
</dbReference>
<dbReference type="Proteomes" id="UP000001037">
    <property type="component" value="Chromosome"/>
</dbReference>
<dbReference type="CDD" id="cd01335">
    <property type="entry name" value="Radical_SAM"/>
    <property type="match status" value="1"/>
</dbReference>
<dbReference type="InterPro" id="IPR027596">
    <property type="entry name" value="AmmeMemoSam_rS"/>
</dbReference>
<keyword evidence="5 6" id="KW-0411">Iron-sulfur</keyword>
<feature type="binding site" evidence="6">
    <location>
        <position position="77"/>
    </location>
    <ligand>
        <name>[4Fe-4S] cluster</name>
        <dbReference type="ChEBI" id="CHEBI:49883"/>
        <note>4Fe-4S-S-AdoMet</note>
    </ligand>
</feature>
<dbReference type="InterPro" id="IPR016431">
    <property type="entry name" value="Pyrv-formate_lyase-activ_prd"/>
</dbReference>
<dbReference type="SUPFAM" id="SSF102114">
    <property type="entry name" value="Radical SAM enzymes"/>
    <property type="match status" value="1"/>
</dbReference>
<evidence type="ECO:0000256" key="6">
    <source>
        <dbReference type="PIRSR" id="PIRSR004869-50"/>
    </source>
</evidence>
<accession>G0ECZ5</accession>
<dbReference type="InterPro" id="IPR034457">
    <property type="entry name" value="Organic_radical-activating"/>
</dbReference>
<dbReference type="PANTHER" id="PTHR30352">
    <property type="entry name" value="PYRUVATE FORMATE-LYASE-ACTIVATING ENZYME"/>
    <property type="match status" value="1"/>
</dbReference>
<dbReference type="PANTHER" id="PTHR30352:SF5">
    <property type="entry name" value="PYRUVATE FORMATE-LYASE 1-ACTIVATING ENZYME"/>
    <property type="match status" value="1"/>
</dbReference>
<dbReference type="InterPro" id="IPR013785">
    <property type="entry name" value="Aldolase_TIM"/>
</dbReference>
<keyword evidence="2 6" id="KW-0949">S-adenosyl-L-methionine</keyword>
<dbReference type="eggNOG" id="arCOG00947">
    <property type="taxonomic scope" value="Archaea"/>
</dbReference>
<feature type="binding site" evidence="6">
    <location>
        <position position="80"/>
    </location>
    <ligand>
        <name>[4Fe-4S] cluster</name>
        <dbReference type="ChEBI" id="CHEBI:49883"/>
        <note>4Fe-4S-S-AdoMet</note>
    </ligand>
</feature>
<keyword evidence="4 6" id="KW-0408">Iron</keyword>
<evidence type="ECO:0000259" key="7">
    <source>
        <dbReference type="PROSITE" id="PS51918"/>
    </source>
</evidence>
<sequence length="343" mass="39077">MDNSKVRCYVCERNCTIALGRRGFCGAYENRDGCLVHVGWGRLSAAESRPIEIKPLFHYWPNSTSLTFSGWGCNFLCPWCQNYLLSWVRVCVDGPVVPPERLVEWARRAGDEGLCASFNEPVTLFDYLLDLAEVARREGFYLSLVTNAYFTTRAVDALVGAGWDGWSVDIKGCPEASRRRRDVLPGVDHEVVFRNARRVLDNGGHVEMIYLVVPGYNDVCAEWIIERHLDYLGPDVPLHVNRYYPAFRWGEPPTPVETLLRIAEKARRAGIKYVYVGNVHDPELEATRCPRCGKVLVVREGYRVTHWGLVEEGGRYRCPRCGEIIPIRGKYVGPKPTRYITFI</sequence>
<evidence type="ECO:0000256" key="2">
    <source>
        <dbReference type="ARBA" id="ARBA00022691"/>
    </source>
</evidence>
<keyword evidence="1" id="KW-0004">4Fe-4S</keyword>
<dbReference type="InParanoid" id="G0ECZ5"/>
<name>G0ECZ5_PYRF1</name>
<dbReference type="AlphaFoldDB" id="G0ECZ5"/>
<dbReference type="OrthoDB" id="371936at2157"/>
<reference evidence="8 9" key="1">
    <citation type="journal article" date="2011" name="Stand. Genomic Sci.">
        <title>Complete genome sequence of the hyperthermophilic chemolithoautotroph Pyrolobus fumarii type strain (1A).</title>
        <authorList>
            <person name="Anderson I."/>
            <person name="Goker M."/>
            <person name="Nolan M."/>
            <person name="Lucas S."/>
            <person name="Hammon N."/>
            <person name="Deshpande S."/>
            <person name="Cheng J.F."/>
            <person name="Tapia R."/>
            <person name="Han C."/>
            <person name="Goodwin L."/>
            <person name="Pitluck S."/>
            <person name="Huntemann M."/>
            <person name="Liolios K."/>
            <person name="Ivanova N."/>
            <person name="Pagani I."/>
            <person name="Mavromatis K."/>
            <person name="Ovchinikova G."/>
            <person name="Pati A."/>
            <person name="Chen A."/>
            <person name="Palaniappan K."/>
            <person name="Land M."/>
            <person name="Hauser L."/>
            <person name="Brambilla E.M."/>
            <person name="Huber H."/>
            <person name="Yasawong M."/>
            <person name="Rohde M."/>
            <person name="Spring S."/>
            <person name="Abt B."/>
            <person name="Sikorski J."/>
            <person name="Wirth R."/>
            <person name="Detter J.C."/>
            <person name="Woyke T."/>
            <person name="Bristow J."/>
            <person name="Eisen J.A."/>
            <person name="Markowitz V."/>
            <person name="Hugenholtz P."/>
            <person name="Kyrpides N.C."/>
            <person name="Klenk H.P."/>
            <person name="Lapidus A."/>
        </authorList>
    </citation>
    <scope>NUCLEOTIDE SEQUENCE [LARGE SCALE GENOMIC DNA]</scope>
    <source>
        <strain evidence="9">DSM 11204 / 1A</strain>
    </source>
</reference>
<dbReference type="Pfam" id="PF04055">
    <property type="entry name" value="Radical_SAM"/>
    <property type="match status" value="1"/>
</dbReference>
<evidence type="ECO:0000256" key="3">
    <source>
        <dbReference type="ARBA" id="ARBA00022723"/>
    </source>
</evidence>
<feature type="domain" description="Radical SAM core" evidence="7">
    <location>
        <begin position="58"/>
        <end position="272"/>
    </location>
</feature>
<proteinExistence type="predicted"/>
<evidence type="ECO:0000256" key="4">
    <source>
        <dbReference type="ARBA" id="ARBA00023004"/>
    </source>
</evidence>
<evidence type="ECO:0000256" key="1">
    <source>
        <dbReference type="ARBA" id="ARBA00022485"/>
    </source>
</evidence>
<dbReference type="InterPro" id="IPR007197">
    <property type="entry name" value="rSAM"/>
</dbReference>
<dbReference type="KEGG" id="pfm:Pyrfu_1862"/>
<dbReference type="GO" id="GO:0046872">
    <property type="term" value="F:metal ion binding"/>
    <property type="evidence" value="ECO:0007669"/>
    <property type="project" value="UniProtKB-KW"/>
</dbReference>
<dbReference type="Gene3D" id="3.20.20.70">
    <property type="entry name" value="Aldolase class I"/>
    <property type="match status" value="1"/>
</dbReference>
<dbReference type="STRING" id="694429.Pyrfu_1862"/>
<dbReference type="GO" id="GO:0051539">
    <property type="term" value="F:4 iron, 4 sulfur cluster binding"/>
    <property type="evidence" value="ECO:0007669"/>
    <property type="project" value="UniProtKB-KW"/>
</dbReference>
<dbReference type="SFLD" id="SFLDG01101">
    <property type="entry name" value="Uncharacterised_Radical_SAM_Su"/>
    <property type="match status" value="1"/>
</dbReference>
<dbReference type="SFLD" id="SFLDS00029">
    <property type="entry name" value="Radical_SAM"/>
    <property type="match status" value="1"/>
</dbReference>
<organism evidence="8 9">
    <name type="scientific">Pyrolobus fumarii (strain DSM 11204 / 1A)</name>
    <dbReference type="NCBI Taxonomy" id="694429"/>
    <lineage>
        <taxon>Archaea</taxon>
        <taxon>Thermoproteota</taxon>
        <taxon>Thermoprotei</taxon>
        <taxon>Desulfurococcales</taxon>
        <taxon>Pyrodictiaceae</taxon>
        <taxon>Pyrolobus</taxon>
    </lineage>
</organism>
<evidence type="ECO:0000313" key="8">
    <source>
        <dbReference type="EMBL" id="AEM39715.1"/>
    </source>
</evidence>
<gene>
    <name evidence="8" type="ordered locus">Pyrfu_1862</name>
</gene>
<dbReference type="GO" id="GO:0003824">
    <property type="term" value="F:catalytic activity"/>
    <property type="evidence" value="ECO:0007669"/>
    <property type="project" value="InterPro"/>
</dbReference>
<dbReference type="PIRSF" id="PIRSF004869">
    <property type="entry name" value="PflX_prd"/>
    <property type="match status" value="1"/>
</dbReference>
<keyword evidence="3 6" id="KW-0479">Metal-binding</keyword>
<protein>
    <submittedName>
        <fullName evidence="8">Radical SAM domain protein</fullName>
    </submittedName>
</protein>
<dbReference type="EMBL" id="CP002838">
    <property type="protein sequence ID" value="AEM39715.1"/>
    <property type="molecule type" value="Genomic_DNA"/>
</dbReference>
<keyword evidence="9" id="KW-1185">Reference proteome</keyword>
<dbReference type="PROSITE" id="PS51918">
    <property type="entry name" value="RADICAL_SAM"/>
    <property type="match status" value="1"/>
</dbReference>